<evidence type="ECO:0000313" key="20">
    <source>
        <dbReference type="Proteomes" id="UP000217838"/>
    </source>
</evidence>
<keyword evidence="7" id="KW-0732">Signal</keyword>
<feature type="transmembrane region" description="Helical" evidence="16">
    <location>
        <begin position="46"/>
        <end position="73"/>
    </location>
</feature>
<dbReference type="InterPro" id="IPR034227">
    <property type="entry name" value="CuRO_UO_II"/>
</dbReference>
<organism evidence="19 20">
    <name type="scientific">Aerophobetes bacterium</name>
    <dbReference type="NCBI Taxonomy" id="2030807"/>
    <lineage>
        <taxon>Bacteria</taxon>
        <taxon>Candidatus Aerophobota</taxon>
    </lineage>
</organism>
<dbReference type="InterPro" id="IPR006333">
    <property type="entry name" value="Cyt_o_ubiquinol_oxidase_su2"/>
</dbReference>
<evidence type="ECO:0000259" key="18">
    <source>
        <dbReference type="PROSITE" id="PS50999"/>
    </source>
</evidence>
<feature type="domain" description="Cytochrome oxidase subunit II transmembrane region profile" evidence="18">
    <location>
        <begin position="24"/>
        <end position="121"/>
    </location>
</feature>
<evidence type="ECO:0000256" key="3">
    <source>
        <dbReference type="ARBA" id="ARBA00022448"/>
    </source>
</evidence>
<comment type="similarity">
    <text evidence="2 15">Belongs to the cytochrome c oxidase subunit 2 family.</text>
</comment>
<dbReference type="Pfam" id="PF06481">
    <property type="entry name" value="COX_ARM"/>
    <property type="match status" value="1"/>
</dbReference>
<reference evidence="20" key="1">
    <citation type="submission" date="2017-08" db="EMBL/GenBank/DDBJ databases">
        <title>A dynamic microbial community with high functional redundancy inhabits the cold, oxic subseafloor aquifer.</title>
        <authorList>
            <person name="Tully B.J."/>
            <person name="Wheat C.G."/>
            <person name="Glazer B.T."/>
            <person name="Huber J.A."/>
        </authorList>
    </citation>
    <scope>NUCLEOTIDE SEQUENCE [LARGE SCALE GENOMIC DNA]</scope>
</reference>
<proteinExistence type="inferred from homology"/>
<evidence type="ECO:0000256" key="16">
    <source>
        <dbReference type="SAM" id="Phobius"/>
    </source>
</evidence>
<dbReference type="PANTHER" id="PTHR22888">
    <property type="entry name" value="CYTOCHROME C OXIDASE, SUBUNIT II"/>
    <property type="match status" value="1"/>
</dbReference>
<keyword evidence="13" id="KW-0449">Lipoprotein</keyword>
<evidence type="ECO:0000256" key="15">
    <source>
        <dbReference type="PIRNR" id="PIRNR000292"/>
    </source>
</evidence>
<evidence type="ECO:0000256" key="9">
    <source>
        <dbReference type="ARBA" id="ARBA00022989"/>
    </source>
</evidence>
<keyword evidence="8 15" id="KW-0249">Electron transport</keyword>
<keyword evidence="4 15" id="KW-1003">Cell membrane</keyword>
<dbReference type="InterPro" id="IPR011759">
    <property type="entry name" value="Cyt_c_oxidase_su2_TM_dom"/>
</dbReference>
<dbReference type="AlphaFoldDB" id="A0A2A4YFU5"/>
<dbReference type="InterPro" id="IPR045187">
    <property type="entry name" value="CcO_II"/>
</dbReference>
<dbReference type="GO" id="GO:0042773">
    <property type="term" value="P:ATP synthesis coupled electron transport"/>
    <property type="evidence" value="ECO:0007669"/>
    <property type="project" value="TreeGrafter"/>
</dbReference>
<dbReference type="PIRSF" id="PIRSF000292">
    <property type="entry name" value="Ubi_od_II"/>
    <property type="match status" value="1"/>
</dbReference>
<feature type="transmembrane region" description="Helical" evidence="16">
    <location>
        <begin position="93"/>
        <end position="111"/>
    </location>
</feature>
<dbReference type="PROSITE" id="PS50857">
    <property type="entry name" value="COX2_CUA"/>
    <property type="match status" value="1"/>
</dbReference>
<keyword evidence="10 15" id="KW-0560">Oxidoreductase</keyword>
<comment type="caution">
    <text evidence="19">The sequence shown here is derived from an EMBL/GenBank/DDBJ whole genome shotgun (WGS) entry which is preliminary data.</text>
</comment>
<dbReference type="GO" id="GO:0004129">
    <property type="term" value="F:cytochrome-c oxidase activity"/>
    <property type="evidence" value="ECO:0007669"/>
    <property type="project" value="UniProtKB-UniRule"/>
</dbReference>
<accession>A0A2A4YFU5</accession>
<dbReference type="Gene3D" id="2.60.40.420">
    <property type="entry name" value="Cupredoxins - blue copper proteins"/>
    <property type="match status" value="1"/>
</dbReference>
<evidence type="ECO:0000256" key="1">
    <source>
        <dbReference type="ARBA" id="ARBA00004651"/>
    </source>
</evidence>
<dbReference type="PROSITE" id="PS50999">
    <property type="entry name" value="COX2_TM"/>
    <property type="match status" value="1"/>
</dbReference>
<keyword evidence="3 15" id="KW-0813">Transport</keyword>
<dbReference type="SUPFAM" id="SSF49503">
    <property type="entry name" value="Cupredoxins"/>
    <property type="match status" value="1"/>
</dbReference>
<dbReference type="GO" id="GO:0005886">
    <property type="term" value="C:plasma membrane"/>
    <property type="evidence" value="ECO:0007669"/>
    <property type="project" value="UniProtKB-SubCell"/>
</dbReference>
<comment type="subcellular location">
    <subcellularLocation>
        <location evidence="1">Cell membrane</location>
        <topology evidence="1">Multi-pass membrane protein</topology>
    </subcellularLocation>
</comment>
<dbReference type="NCBIfam" id="TIGR01433">
    <property type="entry name" value="CyoA"/>
    <property type="match status" value="1"/>
</dbReference>
<evidence type="ECO:0000256" key="2">
    <source>
        <dbReference type="ARBA" id="ARBA00007866"/>
    </source>
</evidence>
<dbReference type="GO" id="GO:0016682">
    <property type="term" value="F:oxidoreductase activity, acting on diphenols and related substances as donors, oxygen as acceptor"/>
    <property type="evidence" value="ECO:0007669"/>
    <property type="project" value="InterPro"/>
</dbReference>
<dbReference type="InterPro" id="IPR002429">
    <property type="entry name" value="CcO_II-like_C"/>
</dbReference>
<dbReference type="InterPro" id="IPR010514">
    <property type="entry name" value="COX_ARM"/>
</dbReference>
<protein>
    <recommendedName>
        <fullName evidence="14">Ubiquinol oxidase polypeptide II</fullName>
    </recommendedName>
</protein>
<keyword evidence="9 16" id="KW-1133">Transmembrane helix</keyword>
<keyword evidence="5 15" id="KW-0679">Respiratory chain</keyword>
<evidence type="ECO:0000256" key="4">
    <source>
        <dbReference type="ARBA" id="ARBA00022475"/>
    </source>
</evidence>
<dbReference type="CDD" id="cd04212">
    <property type="entry name" value="CuRO_UO_II"/>
    <property type="match status" value="1"/>
</dbReference>
<dbReference type="EMBL" id="NVUU01000060">
    <property type="protein sequence ID" value="PCI93490.1"/>
    <property type="molecule type" value="Genomic_DNA"/>
</dbReference>
<dbReference type="PANTHER" id="PTHR22888:SF18">
    <property type="entry name" value="CYTOCHROME BO(3) UBIQUINOL OXIDASE SUBUNIT 2"/>
    <property type="match status" value="1"/>
</dbReference>
<dbReference type="Gene3D" id="1.10.287.90">
    <property type="match status" value="1"/>
</dbReference>
<dbReference type="InterPro" id="IPR036257">
    <property type="entry name" value="Cyt_c_oxidase_su2_TM_sf"/>
</dbReference>
<dbReference type="Proteomes" id="UP000217838">
    <property type="component" value="Unassembled WGS sequence"/>
</dbReference>
<feature type="domain" description="Cytochrome oxidase subunit II copper A binding" evidence="17">
    <location>
        <begin position="127"/>
        <end position="239"/>
    </location>
</feature>
<name>A0A2A4YFU5_UNCAE</name>
<evidence type="ECO:0000256" key="10">
    <source>
        <dbReference type="ARBA" id="ARBA00023002"/>
    </source>
</evidence>
<dbReference type="SUPFAM" id="SSF81464">
    <property type="entry name" value="Cytochrome c oxidase subunit II-like, transmembrane region"/>
    <property type="match status" value="1"/>
</dbReference>
<evidence type="ECO:0000256" key="13">
    <source>
        <dbReference type="ARBA" id="ARBA00023288"/>
    </source>
</evidence>
<evidence type="ECO:0000256" key="5">
    <source>
        <dbReference type="ARBA" id="ARBA00022660"/>
    </source>
</evidence>
<keyword evidence="6 16" id="KW-0812">Transmembrane</keyword>
<feature type="transmembrane region" description="Helical" evidence="16">
    <location>
        <begin position="6"/>
        <end position="25"/>
    </location>
</feature>
<evidence type="ECO:0000256" key="6">
    <source>
        <dbReference type="ARBA" id="ARBA00022692"/>
    </source>
</evidence>
<keyword evidence="12" id="KW-0564">Palmitate</keyword>
<evidence type="ECO:0000256" key="12">
    <source>
        <dbReference type="ARBA" id="ARBA00023139"/>
    </source>
</evidence>
<dbReference type="GO" id="GO:0009486">
    <property type="term" value="F:cytochrome bo3 ubiquinol oxidase activity"/>
    <property type="evidence" value="ECO:0007669"/>
    <property type="project" value="InterPro"/>
</dbReference>
<dbReference type="InterPro" id="IPR008972">
    <property type="entry name" value="Cupredoxin"/>
</dbReference>
<evidence type="ECO:0000256" key="11">
    <source>
        <dbReference type="ARBA" id="ARBA00023136"/>
    </source>
</evidence>
<keyword evidence="11 15" id="KW-0472">Membrane</keyword>
<evidence type="ECO:0000256" key="14">
    <source>
        <dbReference type="ARBA" id="ARBA00030198"/>
    </source>
</evidence>
<evidence type="ECO:0000313" key="19">
    <source>
        <dbReference type="EMBL" id="PCI93490.1"/>
    </source>
</evidence>
<sequence length="292" mass="33057">MKTKVTIIIVAILFLAILALCALFVGTHSVVVLDPKGMIADKQRRLIITAALLMLIVVVPVLIMVFVFVWRYGAQKDKAKYSPDWGHSNVAEAIWWGVPFMIITVLAIITWRTSHELNPFKPIESDKKPLEIQVVALQWKWLFIYPEQGIATVNFVQFPENTPLNFEITGDAPMNSFWIPQLGGQIYAMPSMRTKLHLIADTVGEFEGRSANLSGTGFAGMVFTAKSTTDEDFDSWVRTVKNSGRSMNRNVYDQLVEPSSYVPVMYYQLTDEDLFDQVVLKYSAPEKVKDRK</sequence>
<evidence type="ECO:0000256" key="7">
    <source>
        <dbReference type="ARBA" id="ARBA00022729"/>
    </source>
</evidence>
<evidence type="ECO:0000256" key="8">
    <source>
        <dbReference type="ARBA" id="ARBA00022982"/>
    </source>
</evidence>
<dbReference type="GO" id="GO:0005507">
    <property type="term" value="F:copper ion binding"/>
    <property type="evidence" value="ECO:0007669"/>
    <property type="project" value="InterPro"/>
</dbReference>
<evidence type="ECO:0000259" key="17">
    <source>
        <dbReference type="PROSITE" id="PS50857"/>
    </source>
</evidence>
<gene>
    <name evidence="19" type="primary">cyoA</name>
    <name evidence="19" type="ORF">COB11_05185</name>
</gene>